<dbReference type="InterPro" id="IPR036375">
    <property type="entry name" value="Hemopexin-like_dom_sf"/>
</dbReference>
<dbReference type="InterPro" id="IPR018487">
    <property type="entry name" value="Hemopexin-like_repeat"/>
</dbReference>
<dbReference type="Gene3D" id="2.110.10.10">
    <property type="entry name" value="Hemopexin-like domain"/>
    <property type="match status" value="1"/>
</dbReference>
<dbReference type="EMBL" id="JACYCF010000031">
    <property type="protein sequence ID" value="KAF8749042.1"/>
    <property type="molecule type" value="Genomic_DNA"/>
</dbReference>
<dbReference type="SUPFAM" id="SSF50923">
    <property type="entry name" value="Hemopexin-like domain"/>
    <property type="match status" value="1"/>
</dbReference>
<protein>
    <submittedName>
        <fullName evidence="2">Uncharacterized protein</fullName>
    </submittedName>
</protein>
<accession>A0A8H7H243</accession>
<comment type="caution">
    <text evidence="2">The sequence shown here is derived from an EMBL/GenBank/DDBJ whole genome shotgun (WGS) entry which is preliminary data.</text>
</comment>
<dbReference type="EMBL" id="JACYCC010000213">
    <property type="protein sequence ID" value="KAF8672044.1"/>
    <property type="molecule type" value="Genomic_DNA"/>
</dbReference>
<proteinExistence type="predicted"/>
<dbReference type="PROSITE" id="PS51642">
    <property type="entry name" value="HEMOPEXIN_2"/>
    <property type="match status" value="2"/>
</dbReference>
<feature type="repeat" description="Hemopexin" evidence="1">
    <location>
        <begin position="167"/>
        <end position="219"/>
    </location>
</feature>
<organism evidence="2 4">
    <name type="scientific">Rhizoctonia solani</name>
    <dbReference type="NCBI Taxonomy" id="456999"/>
    <lineage>
        <taxon>Eukaryota</taxon>
        <taxon>Fungi</taxon>
        <taxon>Dikarya</taxon>
        <taxon>Basidiomycota</taxon>
        <taxon>Agaricomycotina</taxon>
        <taxon>Agaricomycetes</taxon>
        <taxon>Cantharellales</taxon>
        <taxon>Ceratobasidiaceae</taxon>
        <taxon>Rhizoctonia</taxon>
    </lineage>
</organism>
<dbReference type="Proteomes" id="UP000614334">
    <property type="component" value="Unassembled WGS sequence"/>
</dbReference>
<evidence type="ECO:0000313" key="4">
    <source>
        <dbReference type="Proteomes" id="UP000650582"/>
    </source>
</evidence>
<dbReference type="Proteomes" id="UP000650582">
    <property type="component" value="Unassembled WGS sequence"/>
</dbReference>
<evidence type="ECO:0000313" key="3">
    <source>
        <dbReference type="EMBL" id="KAF8749042.1"/>
    </source>
</evidence>
<feature type="repeat" description="Hemopexin" evidence="1">
    <location>
        <begin position="111"/>
        <end position="163"/>
    </location>
</feature>
<dbReference type="AlphaFoldDB" id="A0A8H7H243"/>
<evidence type="ECO:0000313" key="2">
    <source>
        <dbReference type="EMBL" id="KAF8672044.1"/>
    </source>
</evidence>
<dbReference type="SMART" id="SM00120">
    <property type="entry name" value="HX"/>
    <property type="match status" value="3"/>
</dbReference>
<sequence length="262" mass="29524">MTGTASIYIPNEGSSYFFKDNQYAKIKWSPSEDSSSLGFGPTKISEWATLNKLKFDRVDAILPAKPHINRGLFFSASNYADIEYVPSSGEEALIHHGSFQEKWPALVKANFYHVDAVFWVPGKTDEAYFFSGSQYCRIKFSYDGKVNKLVEGPTGIDRGFPRMQLSTGRIDTIVPRPDDSNKFYVFSGNKYHSYYINPDRPDEQEMWGLFTVAHGWGALVEAGFYKVGYMRISDNEMLISPIRFIGMIGGPVGILAMGRPQN</sequence>
<name>A0A8H7H243_9AGAM</name>
<reference evidence="2" key="1">
    <citation type="submission" date="2020-09" db="EMBL/GenBank/DDBJ databases">
        <title>Comparative genome analyses of four rice-infecting Rhizoctonia solani isolates reveal extensive enrichment of homogalacturonan modification genes.</title>
        <authorList>
            <person name="Lee D.-Y."/>
            <person name="Jeon J."/>
            <person name="Kim K.-T."/>
            <person name="Cheong K."/>
            <person name="Song H."/>
            <person name="Choi G."/>
            <person name="Ko J."/>
            <person name="Opiyo S.O."/>
            <person name="Zuo S."/>
            <person name="Madhav S."/>
            <person name="Lee Y.-H."/>
            <person name="Wang G.-L."/>
        </authorList>
    </citation>
    <scope>NUCLEOTIDE SEQUENCE</scope>
    <source>
        <strain evidence="3">AG1-IA B2</strain>
        <strain evidence="2">AG1-IA YN-7</strain>
    </source>
</reference>
<gene>
    <name evidence="3" type="ORF">RHS01_10404</name>
    <name evidence="2" type="ORF">RHS04_07938</name>
</gene>
<evidence type="ECO:0000256" key="1">
    <source>
        <dbReference type="PROSITE-ProRule" id="PRU01011"/>
    </source>
</evidence>